<dbReference type="Pfam" id="PF01535">
    <property type="entry name" value="PPR"/>
    <property type="match status" value="6"/>
</dbReference>
<dbReference type="Pfam" id="PF20431">
    <property type="entry name" value="E_motif"/>
    <property type="match status" value="2"/>
</dbReference>
<feature type="repeat" description="PPR" evidence="2">
    <location>
        <begin position="751"/>
        <end position="785"/>
    </location>
</feature>
<sequence length="935" mass="103846">MHFNSVWIDSYSLCSSLTGCCLVPGFNGVYGKQIHTHVVKSGWGSSVFLSSVLVDFYARLSGVVDARKVFDESPVKNTVCANALLSAYCDGKRWGDGLKLLRSMPGLGLCYDNWTFSVGLGICSGISLIDLYGKCGLVIKAKQVFDMAGVADVVFWTSMLGVYSRNGHHKEVIRLFKEMLARNVRPDGVAFVTVISACGRTGQVDLGTEYFESMSRDFGLNPSPEHYGCLVDLFCRAGELGKAWYVVNNMPNNVNASVSVWGALLSACCDHGHVDLGKFAAQRALELDPTNSGVYVLLSNMYAKYGLWDEIEQLRILMHDKGLMKDTGSSRIEVTRLEGDFGEAMCTLQSERERDNEGKKIVVRSVIDNKEVELNESHLLNTPFHILETIMQLCVGVEYMHFRATCKYPMFGDKYFMKKSQVSVVRPDIACCSIFGWLLFYSSDFIDVCNPDFCINNLVFFNPFTNDVRKLPSAAFLHILSFSAPPTFIIGFKRGGGPLAYIHLVGRERHGRVLPLGPDVYPSFTPTFTGQDVCALTFYGQDVYAFCNKGQLYFLQNIVQQDYSWKQVAAAQTSWRGSSSHYFLVKCHQNLLLVTVDKLGEDVEIHTHVVKSGWVSSVFLSSVLVDFYARLSGVVDARKVFDESPVKNTVCANALLSAYCDGKMWGDGLRLFRSMPGLGLCYDNWTFSVSLGICSGMYAIELGSQVHAKVIRTIYDPGSDVFLMSSLIDLYGKCGLMIKAKQVFDMAGVADVVLWTSMLGVYGRNGHHKEVIRLFKEMLARKVRPDGVAFVTVISACGHTGQVDLGTEYFESMSRDFGLNPSPEHYGCLVDLFCRAGELGKAWYVVNNMPNNVNVSVSVWGALLSACCDHGHVDLGKFAAQRALEMDPTNTGVYVLLSNMYARYGLWDEIEQLRILMHDKGLTKDIGCSRIEVTR</sequence>
<evidence type="ECO:0000256" key="1">
    <source>
        <dbReference type="ARBA" id="ARBA00022737"/>
    </source>
</evidence>
<evidence type="ECO:0000313" key="4">
    <source>
        <dbReference type="Proteomes" id="UP001151760"/>
    </source>
</evidence>
<dbReference type="InterPro" id="IPR011990">
    <property type="entry name" value="TPR-like_helical_dom_sf"/>
</dbReference>
<dbReference type="Proteomes" id="UP001151760">
    <property type="component" value="Unassembled WGS sequence"/>
</dbReference>
<protein>
    <submittedName>
        <fullName evidence="3">Tetratricopeptide-like helical domain-containing protein</fullName>
    </submittedName>
</protein>
<proteinExistence type="predicted"/>
<dbReference type="PROSITE" id="PS51375">
    <property type="entry name" value="PPR"/>
    <property type="match status" value="4"/>
</dbReference>
<dbReference type="NCBIfam" id="TIGR00756">
    <property type="entry name" value="PPR"/>
    <property type="match status" value="7"/>
</dbReference>
<gene>
    <name evidence="3" type="ORF">Tco_0841803</name>
</gene>
<keyword evidence="4" id="KW-1185">Reference proteome</keyword>
<dbReference type="SUPFAM" id="SSF48452">
    <property type="entry name" value="TPR-like"/>
    <property type="match status" value="1"/>
</dbReference>
<feature type="repeat" description="PPR" evidence="2">
    <location>
        <begin position="648"/>
        <end position="682"/>
    </location>
</feature>
<feature type="repeat" description="PPR" evidence="2">
    <location>
        <begin position="77"/>
        <end position="111"/>
    </location>
</feature>
<dbReference type="Pfam" id="PF13041">
    <property type="entry name" value="PPR_2"/>
    <property type="match status" value="2"/>
</dbReference>
<evidence type="ECO:0000313" key="3">
    <source>
        <dbReference type="EMBL" id="GJT07341.1"/>
    </source>
</evidence>
<evidence type="ECO:0000256" key="2">
    <source>
        <dbReference type="PROSITE-ProRule" id="PRU00708"/>
    </source>
</evidence>
<reference evidence="3" key="2">
    <citation type="submission" date="2022-01" db="EMBL/GenBank/DDBJ databases">
        <authorList>
            <person name="Yamashiro T."/>
            <person name="Shiraishi A."/>
            <person name="Satake H."/>
            <person name="Nakayama K."/>
        </authorList>
    </citation>
    <scope>NUCLEOTIDE SEQUENCE</scope>
</reference>
<keyword evidence="1" id="KW-0677">Repeat</keyword>
<accession>A0ABQ5AXE8</accession>
<dbReference type="PANTHER" id="PTHR47926">
    <property type="entry name" value="PENTATRICOPEPTIDE REPEAT-CONTAINING PROTEIN"/>
    <property type="match status" value="1"/>
</dbReference>
<organism evidence="3 4">
    <name type="scientific">Tanacetum coccineum</name>
    <dbReference type="NCBI Taxonomy" id="301880"/>
    <lineage>
        <taxon>Eukaryota</taxon>
        <taxon>Viridiplantae</taxon>
        <taxon>Streptophyta</taxon>
        <taxon>Embryophyta</taxon>
        <taxon>Tracheophyta</taxon>
        <taxon>Spermatophyta</taxon>
        <taxon>Magnoliopsida</taxon>
        <taxon>eudicotyledons</taxon>
        <taxon>Gunneridae</taxon>
        <taxon>Pentapetalae</taxon>
        <taxon>asterids</taxon>
        <taxon>campanulids</taxon>
        <taxon>Asterales</taxon>
        <taxon>Asteraceae</taxon>
        <taxon>Asteroideae</taxon>
        <taxon>Anthemideae</taxon>
        <taxon>Anthemidinae</taxon>
        <taxon>Tanacetum</taxon>
    </lineage>
</organism>
<dbReference type="PANTHER" id="PTHR47926:SF386">
    <property type="entry name" value="PENTATRICOPEPTIDE REPEAT-CONTAINING PROTEIN"/>
    <property type="match status" value="1"/>
</dbReference>
<dbReference type="InterPro" id="IPR002885">
    <property type="entry name" value="PPR_rpt"/>
</dbReference>
<dbReference type="InterPro" id="IPR046848">
    <property type="entry name" value="E_motif"/>
</dbReference>
<dbReference type="Gene3D" id="1.25.40.10">
    <property type="entry name" value="Tetratricopeptide repeat domain"/>
    <property type="match status" value="4"/>
</dbReference>
<comment type="caution">
    <text evidence="3">The sequence shown here is derived from an EMBL/GenBank/DDBJ whole genome shotgun (WGS) entry which is preliminary data.</text>
</comment>
<reference evidence="3" key="1">
    <citation type="journal article" date="2022" name="Int. J. Mol. Sci.">
        <title>Draft Genome of Tanacetum Coccineum: Genomic Comparison of Closely Related Tanacetum-Family Plants.</title>
        <authorList>
            <person name="Yamashiro T."/>
            <person name="Shiraishi A."/>
            <person name="Nakayama K."/>
            <person name="Satake H."/>
        </authorList>
    </citation>
    <scope>NUCLEOTIDE SEQUENCE</scope>
</reference>
<name>A0ABQ5AXE8_9ASTR</name>
<feature type="repeat" description="PPR" evidence="2">
    <location>
        <begin position="152"/>
        <end position="186"/>
    </location>
</feature>
<dbReference type="EMBL" id="BQNB010012742">
    <property type="protein sequence ID" value="GJT07341.1"/>
    <property type="molecule type" value="Genomic_DNA"/>
</dbReference>
<dbReference type="InterPro" id="IPR046960">
    <property type="entry name" value="PPR_At4g14850-like_plant"/>
</dbReference>